<comment type="caution">
    <text evidence="5">The sequence shown here is derived from an EMBL/GenBank/DDBJ whole genome shotgun (WGS) entry which is preliminary data.</text>
</comment>
<reference evidence="5 6" key="1">
    <citation type="submission" date="2019-10" db="EMBL/GenBank/DDBJ databases">
        <title>Extracellular Electron Transfer in a Candidatus Methanoperedens spp. Enrichment Culture.</title>
        <authorList>
            <person name="Berger S."/>
            <person name="Rangel Shaw D."/>
            <person name="Berben T."/>
            <person name="In 'T Zandt M."/>
            <person name="Frank J."/>
            <person name="Reimann J."/>
            <person name="Jetten M.S.M."/>
            <person name="Welte C.U."/>
        </authorList>
    </citation>
    <scope>NUCLEOTIDE SEQUENCE [LARGE SCALE GENOMIC DNA]</scope>
    <source>
        <strain evidence="5">SB12</strain>
    </source>
</reference>
<name>A0A833M265_9LEPT</name>
<keyword evidence="1" id="KW-0805">Transcription regulation</keyword>
<keyword evidence="3" id="KW-0804">Transcription</keyword>
<dbReference type="PROSITE" id="PS50995">
    <property type="entry name" value="HTH_MARR_2"/>
    <property type="match status" value="1"/>
</dbReference>
<gene>
    <name evidence="5" type="ORF">F9K24_07555</name>
</gene>
<proteinExistence type="predicted"/>
<keyword evidence="2" id="KW-0238">DNA-binding</keyword>
<organism evidence="5 6">
    <name type="scientific">Leptonema illini</name>
    <dbReference type="NCBI Taxonomy" id="183"/>
    <lineage>
        <taxon>Bacteria</taxon>
        <taxon>Pseudomonadati</taxon>
        <taxon>Spirochaetota</taxon>
        <taxon>Spirochaetia</taxon>
        <taxon>Leptospirales</taxon>
        <taxon>Leptospiraceae</taxon>
        <taxon>Leptonema</taxon>
    </lineage>
</organism>
<dbReference type="InterPro" id="IPR036390">
    <property type="entry name" value="WH_DNA-bd_sf"/>
</dbReference>
<dbReference type="InterPro" id="IPR023187">
    <property type="entry name" value="Tscrpt_reg_MarR-type_CS"/>
</dbReference>
<dbReference type="PRINTS" id="PR00598">
    <property type="entry name" value="HTHMARR"/>
</dbReference>
<dbReference type="AlphaFoldDB" id="A0A833M265"/>
<dbReference type="SMART" id="SM00347">
    <property type="entry name" value="HTH_MARR"/>
    <property type="match status" value="1"/>
</dbReference>
<protein>
    <submittedName>
        <fullName evidence="5">MarR family transcriptional regulator</fullName>
    </submittedName>
</protein>
<dbReference type="PROSITE" id="PS01117">
    <property type="entry name" value="HTH_MARR_1"/>
    <property type="match status" value="1"/>
</dbReference>
<sequence>MGRIVSLEDAFAYYINRTYRMLRVDFIHITREAGHELTPEQYFVLNKLYHRPGQSQSDLSAELNDRANMKRGLDVLEKAGLVERRSDDRDRRKNRVFLTDRGLQVVQSLNPAIEKARRRIYAGLNDKDMSSMRRILDIIETNLGREI</sequence>
<evidence type="ECO:0000313" key="6">
    <source>
        <dbReference type="Proteomes" id="UP000460298"/>
    </source>
</evidence>
<evidence type="ECO:0000256" key="1">
    <source>
        <dbReference type="ARBA" id="ARBA00023015"/>
    </source>
</evidence>
<dbReference type="InterPro" id="IPR000835">
    <property type="entry name" value="HTH_MarR-typ"/>
</dbReference>
<dbReference type="GO" id="GO:0003677">
    <property type="term" value="F:DNA binding"/>
    <property type="evidence" value="ECO:0007669"/>
    <property type="project" value="UniProtKB-KW"/>
</dbReference>
<accession>A0A833M265</accession>
<dbReference type="EMBL" id="WBUI01000006">
    <property type="protein sequence ID" value="KAB2933193.1"/>
    <property type="molecule type" value="Genomic_DNA"/>
</dbReference>
<dbReference type="Pfam" id="PF01047">
    <property type="entry name" value="MarR"/>
    <property type="match status" value="1"/>
</dbReference>
<dbReference type="PANTHER" id="PTHR42756:SF1">
    <property type="entry name" value="TRANSCRIPTIONAL REPRESSOR OF EMRAB OPERON"/>
    <property type="match status" value="1"/>
</dbReference>
<dbReference type="Proteomes" id="UP000460298">
    <property type="component" value="Unassembled WGS sequence"/>
</dbReference>
<dbReference type="SUPFAM" id="SSF46785">
    <property type="entry name" value="Winged helix' DNA-binding domain"/>
    <property type="match status" value="1"/>
</dbReference>
<dbReference type="Gene3D" id="1.10.10.10">
    <property type="entry name" value="Winged helix-like DNA-binding domain superfamily/Winged helix DNA-binding domain"/>
    <property type="match status" value="1"/>
</dbReference>
<dbReference type="PANTHER" id="PTHR42756">
    <property type="entry name" value="TRANSCRIPTIONAL REGULATOR, MARR"/>
    <property type="match status" value="1"/>
</dbReference>
<evidence type="ECO:0000256" key="2">
    <source>
        <dbReference type="ARBA" id="ARBA00023125"/>
    </source>
</evidence>
<evidence type="ECO:0000256" key="3">
    <source>
        <dbReference type="ARBA" id="ARBA00023163"/>
    </source>
</evidence>
<dbReference type="InterPro" id="IPR036388">
    <property type="entry name" value="WH-like_DNA-bd_sf"/>
</dbReference>
<evidence type="ECO:0000313" key="5">
    <source>
        <dbReference type="EMBL" id="KAB2933193.1"/>
    </source>
</evidence>
<evidence type="ECO:0000259" key="4">
    <source>
        <dbReference type="PROSITE" id="PS50995"/>
    </source>
</evidence>
<feature type="domain" description="HTH marR-type" evidence="4">
    <location>
        <begin position="8"/>
        <end position="141"/>
    </location>
</feature>
<dbReference type="GO" id="GO:0003700">
    <property type="term" value="F:DNA-binding transcription factor activity"/>
    <property type="evidence" value="ECO:0007669"/>
    <property type="project" value="InterPro"/>
</dbReference>